<evidence type="ECO:0000256" key="1">
    <source>
        <dbReference type="ARBA" id="ARBA00012418"/>
    </source>
</evidence>
<keyword evidence="4" id="KW-0548">Nucleotidyltransferase</keyword>
<dbReference type="EC" id="2.7.7.6" evidence="1"/>
<organism evidence="6 7">
    <name type="scientific">Candidatus Giovannonibacteria bacterium GW2011_GWA2_53_7</name>
    <dbReference type="NCBI Taxonomy" id="1618650"/>
    <lineage>
        <taxon>Bacteria</taxon>
        <taxon>Candidatus Giovannoniibacteriota</taxon>
    </lineage>
</organism>
<evidence type="ECO:0000256" key="2">
    <source>
        <dbReference type="ARBA" id="ARBA00022478"/>
    </source>
</evidence>
<comment type="caution">
    <text evidence="6">The sequence shown here is derived from an EMBL/GenBank/DDBJ whole genome shotgun (WGS) entry which is preliminary data.</text>
</comment>
<dbReference type="GO" id="GO:0003899">
    <property type="term" value="F:DNA-directed RNA polymerase activity"/>
    <property type="evidence" value="ECO:0007669"/>
    <property type="project" value="UniProtKB-EC"/>
</dbReference>
<dbReference type="SUPFAM" id="SSF64484">
    <property type="entry name" value="beta and beta-prime subunits of DNA dependent RNA-polymerase"/>
    <property type="match status" value="1"/>
</dbReference>
<dbReference type="EMBL" id="LCRM01000045">
    <property type="protein sequence ID" value="KKW35308.1"/>
    <property type="molecule type" value="Genomic_DNA"/>
</dbReference>
<gene>
    <name evidence="6" type="ORF">UY81_C0045G0006</name>
</gene>
<evidence type="ECO:0000313" key="6">
    <source>
        <dbReference type="EMBL" id="KKW35308.1"/>
    </source>
</evidence>
<dbReference type="AlphaFoldDB" id="A0A0G1XVT2"/>
<keyword evidence="3" id="KW-0808">Transferase</keyword>
<dbReference type="Proteomes" id="UP000034290">
    <property type="component" value="Unassembled WGS sequence"/>
</dbReference>
<keyword evidence="2" id="KW-0240">DNA-directed RNA polymerase</keyword>
<name>A0A0G1XVT2_9BACT</name>
<accession>A0A0G1XVT2</accession>
<evidence type="ECO:0000313" key="7">
    <source>
        <dbReference type="Proteomes" id="UP000034290"/>
    </source>
</evidence>
<evidence type="ECO:0000256" key="3">
    <source>
        <dbReference type="ARBA" id="ARBA00022679"/>
    </source>
</evidence>
<dbReference type="GO" id="GO:0000428">
    <property type="term" value="C:DNA-directed RNA polymerase complex"/>
    <property type="evidence" value="ECO:0007669"/>
    <property type="project" value="UniProtKB-KW"/>
</dbReference>
<reference evidence="6 7" key="1">
    <citation type="journal article" date="2015" name="Nature">
        <title>rRNA introns, odd ribosomes, and small enigmatic genomes across a large radiation of phyla.</title>
        <authorList>
            <person name="Brown C.T."/>
            <person name="Hug L.A."/>
            <person name="Thomas B.C."/>
            <person name="Sharon I."/>
            <person name="Castelle C.J."/>
            <person name="Singh A."/>
            <person name="Wilkins M.J."/>
            <person name="Williams K.H."/>
            <person name="Banfield J.F."/>
        </authorList>
    </citation>
    <scope>NUCLEOTIDE SEQUENCE [LARGE SCALE GENOMIC DNA]</scope>
</reference>
<proteinExistence type="predicted"/>
<protein>
    <recommendedName>
        <fullName evidence="1">DNA-directed RNA polymerase</fullName>
        <ecNumber evidence="1">2.7.7.6</ecNumber>
    </recommendedName>
</protein>
<keyword evidence="5" id="KW-0804">Transcription</keyword>
<dbReference type="Gene3D" id="4.10.860.120">
    <property type="entry name" value="RNA polymerase II, clamp domain"/>
    <property type="match status" value="1"/>
</dbReference>
<evidence type="ECO:0000256" key="5">
    <source>
        <dbReference type="ARBA" id="ARBA00023163"/>
    </source>
</evidence>
<evidence type="ECO:0000256" key="4">
    <source>
        <dbReference type="ARBA" id="ARBA00022695"/>
    </source>
</evidence>
<sequence length="34" mass="3930">MIEEVKPTDFSAIRLKLASPNDIHRWSYGEVTKP</sequence>
<dbReference type="InterPro" id="IPR044893">
    <property type="entry name" value="RNA_pol_Rpb1_clamp_domain"/>
</dbReference>